<evidence type="ECO:0000256" key="10">
    <source>
        <dbReference type="ARBA" id="ARBA00023134"/>
    </source>
</evidence>
<keyword evidence="5" id="KW-1003">Cell membrane</keyword>
<dbReference type="SUPFAM" id="SSF52540">
    <property type="entry name" value="P-loop containing nucleoside triphosphate hydrolases"/>
    <property type="match status" value="1"/>
</dbReference>
<dbReference type="PRINTS" id="PR00449">
    <property type="entry name" value="RASTRNSFRMNG"/>
</dbReference>
<keyword evidence="8" id="KW-0967">Endosome</keyword>
<dbReference type="Pfam" id="PF00071">
    <property type="entry name" value="Ras"/>
    <property type="match status" value="1"/>
</dbReference>
<dbReference type="Pfam" id="PF21604">
    <property type="entry name" value="CRLF2_D1"/>
    <property type="match status" value="1"/>
</dbReference>
<dbReference type="PROSITE" id="PS51421">
    <property type="entry name" value="RAS"/>
    <property type="match status" value="1"/>
</dbReference>
<dbReference type="AlphaFoldDB" id="A0AAD8ZRP9"/>
<evidence type="ECO:0000256" key="15">
    <source>
        <dbReference type="ARBA" id="ARBA00048098"/>
    </source>
</evidence>
<keyword evidence="14" id="KW-0636">Prenylation</keyword>
<evidence type="ECO:0000313" key="19">
    <source>
        <dbReference type="EMBL" id="KAK1804066.1"/>
    </source>
</evidence>
<evidence type="ECO:0000256" key="12">
    <source>
        <dbReference type="ARBA" id="ARBA00023139"/>
    </source>
</evidence>
<evidence type="ECO:0000256" key="1">
    <source>
        <dbReference type="ARBA" id="ARBA00004236"/>
    </source>
</evidence>
<comment type="similarity">
    <text evidence="3">Belongs to the small GTPase superfamily. Ras family.</text>
</comment>
<dbReference type="PANTHER" id="PTHR24070">
    <property type="entry name" value="RAS, DI-RAS, AND RHEB FAMILY MEMBERS OF SMALL GTPASE SUPERFAMILY"/>
    <property type="match status" value="1"/>
</dbReference>
<dbReference type="InterPro" id="IPR020849">
    <property type="entry name" value="Small_GTPase_Ras-type"/>
</dbReference>
<dbReference type="NCBIfam" id="TIGR00231">
    <property type="entry name" value="small_GTP"/>
    <property type="match status" value="1"/>
</dbReference>
<keyword evidence="17" id="KW-1133">Transmembrane helix</keyword>
<sequence length="598" mass="67326">MKEYKVVVLGSGGVGKSALTVQFVTGTFIEKYDPTIEDFYRKEIEVDSSPSVLEILDTAGTEQFASMRDLYIKNGQGFILVYSLVNQQSFQDIRPMRDQIVRVKRFEKVPLILVGNKVDLESEREVAGSDGRALAQEWGCPFIETSAKIGTTSFDDLIASMTSSEVVKVLLDRGYTDLVLQIGRGSFIPDPQCCPGLRMEAFSFKETISDNIRFADLVISHAGAGSCLEALGAGKPLLVVVNDKLMGNHQLELAKQLQADSHLLYCTCSTLPETLRHMDLSVLLPFLPGVNCTSLDCTINISCTVINLDYVDCNWTTAQMWEMNYTFSSVFQRQGSYQECSEYLQEHGHNVGCRIPLEDQAQRFNSIYTKLYMGSNQFISRNYTTLKERVKLNPPYNVSAKWNSKDELCLHWVNLVKKVSCVVNMVRYRRDADPWQSHTATGLSSHYCISHASKLAVYTFQVRSNMKEACGPSELWSDWSDPVHWRNYTASTEESQFQEWLQVFASVLGAILLIGLAVLLCYYERIRVVLLHVVPDPSKNLQNLFQKYNGNVESWVHVSRELKEAFDPDYTDAPCVVCDPNDTPEPPGREGPAEQPSS</sequence>
<feature type="domain" description="Cytokine receptor-like factor 2-like D1" evidence="18">
    <location>
        <begin position="305"/>
        <end position="353"/>
    </location>
</feature>
<dbReference type="SMART" id="SM00173">
    <property type="entry name" value="RAS"/>
    <property type="match status" value="1"/>
</dbReference>
<dbReference type="Gene3D" id="3.40.50.2000">
    <property type="entry name" value="Glycogen Phosphorylase B"/>
    <property type="match status" value="1"/>
</dbReference>
<keyword evidence="12" id="KW-0564">Palmitate</keyword>
<dbReference type="SMART" id="SM00174">
    <property type="entry name" value="RHO"/>
    <property type="match status" value="1"/>
</dbReference>
<dbReference type="GO" id="GO:0005525">
    <property type="term" value="F:GTP binding"/>
    <property type="evidence" value="ECO:0007669"/>
    <property type="project" value="UniProtKB-KW"/>
</dbReference>
<gene>
    <name evidence="19" type="ORF">P4O66_020111</name>
</gene>
<protein>
    <recommendedName>
        <fullName evidence="4">small monomeric GTPase</fullName>
        <ecNumber evidence="4">3.6.5.2</ecNumber>
    </recommendedName>
</protein>
<keyword evidence="20" id="KW-1185">Reference proteome</keyword>
<evidence type="ECO:0000256" key="14">
    <source>
        <dbReference type="ARBA" id="ARBA00023289"/>
    </source>
</evidence>
<keyword evidence="9" id="KW-0378">Hydrolase</keyword>
<accession>A0AAD8ZRP9</accession>
<evidence type="ECO:0000313" key="20">
    <source>
        <dbReference type="Proteomes" id="UP001239994"/>
    </source>
</evidence>
<dbReference type="Gene3D" id="3.40.50.300">
    <property type="entry name" value="P-loop containing nucleotide triphosphate hydrolases"/>
    <property type="match status" value="1"/>
</dbReference>
<keyword evidence="6" id="KW-0488">Methylation</keyword>
<dbReference type="GO" id="GO:0055038">
    <property type="term" value="C:recycling endosome membrane"/>
    <property type="evidence" value="ECO:0007669"/>
    <property type="project" value="UniProtKB-SubCell"/>
</dbReference>
<dbReference type="InterPro" id="IPR013783">
    <property type="entry name" value="Ig-like_fold"/>
</dbReference>
<dbReference type="SMART" id="SM00175">
    <property type="entry name" value="RAB"/>
    <property type="match status" value="1"/>
</dbReference>
<dbReference type="EMBL" id="JAROKS010000004">
    <property type="protein sequence ID" value="KAK1804066.1"/>
    <property type="molecule type" value="Genomic_DNA"/>
</dbReference>
<evidence type="ECO:0000256" key="16">
    <source>
        <dbReference type="SAM" id="MobiDB-lite"/>
    </source>
</evidence>
<dbReference type="InterPro" id="IPR001806">
    <property type="entry name" value="Small_GTPase"/>
</dbReference>
<dbReference type="GO" id="GO:0007165">
    <property type="term" value="P:signal transduction"/>
    <property type="evidence" value="ECO:0007669"/>
    <property type="project" value="InterPro"/>
</dbReference>
<feature type="region of interest" description="Disordered" evidence="16">
    <location>
        <begin position="578"/>
        <end position="598"/>
    </location>
</feature>
<evidence type="ECO:0000256" key="2">
    <source>
        <dbReference type="ARBA" id="ARBA00004523"/>
    </source>
</evidence>
<dbReference type="GO" id="GO:0016758">
    <property type="term" value="F:hexosyltransferase activity"/>
    <property type="evidence" value="ECO:0007669"/>
    <property type="project" value="InterPro"/>
</dbReference>
<name>A0AAD8ZRP9_9TELE</name>
<evidence type="ECO:0000256" key="3">
    <source>
        <dbReference type="ARBA" id="ARBA00008344"/>
    </source>
</evidence>
<dbReference type="PROSITE" id="PS51419">
    <property type="entry name" value="RAB"/>
    <property type="match status" value="1"/>
</dbReference>
<evidence type="ECO:0000256" key="8">
    <source>
        <dbReference type="ARBA" id="ARBA00022753"/>
    </source>
</evidence>
<keyword evidence="11 17" id="KW-0472">Membrane</keyword>
<dbReference type="FunFam" id="3.40.50.300:FF:000189">
    <property type="entry name" value="Member of ras oncogene family"/>
    <property type="match status" value="1"/>
</dbReference>
<keyword evidence="13" id="KW-0449">Lipoprotein</keyword>
<dbReference type="Gene3D" id="2.60.40.10">
    <property type="entry name" value="Immunoglobulins"/>
    <property type="match status" value="2"/>
</dbReference>
<dbReference type="EC" id="3.6.5.2" evidence="4"/>
<keyword evidence="10" id="KW-0342">GTP-binding</keyword>
<comment type="catalytic activity">
    <reaction evidence="15">
        <text>GTP + H2O = GDP + phosphate + H(+)</text>
        <dbReference type="Rhea" id="RHEA:19669"/>
        <dbReference type="ChEBI" id="CHEBI:15377"/>
        <dbReference type="ChEBI" id="CHEBI:15378"/>
        <dbReference type="ChEBI" id="CHEBI:37565"/>
        <dbReference type="ChEBI" id="CHEBI:43474"/>
        <dbReference type="ChEBI" id="CHEBI:58189"/>
        <dbReference type="EC" id="3.6.5.2"/>
    </reaction>
</comment>
<evidence type="ECO:0000256" key="7">
    <source>
        <dbReference type="ARBA" id="ARBA00022741"/>
    </source>
</evidence>
<evidence type="ECO:0000256" key="13">
    <source>
        <dbReference type="ARBA" id="ARBA00023288"/>
    </source>
</evidence>
<comment type="caution">
    <text evidence="19">The sequence shown here is derived from an EMBL/GenBank/DDBJ whole genome shotgun (WGS) entry which is preliminary data.</text>
</comment>
<dbReference type="SUPFAM" id="SSF49265">
    <property type="entry name" value="Fibronectin type III"/>
    <property type="match status" value="2"/>
</dbReference>
<evidence type="ECO:0000256" key="4">
    <source>
        <dbReference type="ARBA" id="ARBA00011984"/>
    </source>
</evidence>
<evidence type="ECO:0000256" key="9">
    <source>
        <dbReference type="ARBA" id="ARBA00022801"/>
    </source>
</evidence>
<feature type="transmembrane region" description="Helical" evidence="17">
    <location>
        <begin position="500"/>
        <end position="523"/>
    </location>
</feature>
<dbReference type="PROSITE" id="PS51420">
    <property type="entry name" value="RHO"/>
    <property type="match status" value="1"/>
</dbReference>
<evidence type="ECO:0000256" key="5">
    <source>
        <dbReference type="ARBA" id="ARBA00022475"/>
    </source>
</evidence>
<keyword evidence="17" id="KW-0812">Transmembrane</keyword>
<dbReference type="InterPro" id="IPR048651">
    <property type="entry name" value="CRLF2-like_D1"/>
</dbReference>
<proteinExistence type="inferred from homology"/>
<organism evidence="19 20">
    <name type="scientific">Electrophorus voltai</name>
    <dbReference type="NCBI Taxonomy" id="2609070"/>
    <lineage>
        <taxon>Eukaryota</taxon>
        <taxon>Metazoa</taxon>
        <taxon>Chordata</taxon>
        <taxon>Craniata</taxon>
        <taxon>Vertebrata</taxon>
        <taxon>Euteleostomi</taxon>
        <taxon>Actinopterygii</taxon>
        <taxon>Neopterygii</taxon>
        <taxon>Teleostei</taxon>
        <taxon>Ostariophysi</taxon>
        <taxon>Gymnotiformes</taxon>
        <taxon>Gymnotoidei</taxon>
        <taxon>Gymnotidae</taxon>
        <taxon>Electrophorus</taxon>
    </lineage>
</organism>
<dbReference type="InterPro" id="IPR036116">
    <property type="entry name" value="FN3_sf"/>
</dbReference>
<keyword evidence="7" id="KW-0547">Nucleotide-binding</keyword>
<dbReference type="Proteomes" id="UP001239994">
    <property type="component" value="Unassembled WGS sequence"/>
</dbReference>
<evidence type="ECO:0000256" key="6">
    <source>
        <dbReference type="ARBA" id="ARBA00022481"/>
    </source>
</evidence>
<dbReference type="GO" id="GO:0005886">
    <property type="term" value="C:plasma membrane"/>
    <property type="evidence" value="ECO:0007669"/>
    <property type="project" value="UniProtKB-SubCell"/>
</dbReference>
<evidence type="ECO:0000256" key="17">
    <source>
        <dbReference type="SAM" id="Phobius"/>
    </source>
</evidence>
<evidence type="ECO:0000256" key="11">
    <source>
        <dbReference type="ARBA" id="ARBA00023136"/>
    </source>
</evidence>
<dbReference type="InterPro" id="IPR027417">
    <property type="entry name" value="P-loop_NTPase"/>
</dbReference>
<dbReference type="SUPFAM" id="SSF53756">
    <property type="entry name" value="UDP-Glycosyltransferase/glycogen phosphorylase"/>
    <property type="match status" value="1"/>
</dbReference>
<reference evidence="19" key="1">
    <citation type="submission" date="2023-03" db="EMBL/GenBank/DDBJ databases">
        <title>Electrophorus voltai genome.</title>
        <authorList>
            <person name="Bian C."/>
        </authorList>
    </citation>
    <scope>NUCLEOTIDE SEQUENCE</scope>
    <source>
        <strain evidence="19">CB-2022</strain>
        <tissue evidence="19">Muscle</tissue>
    </source>
</reference>
<comment type="subcellular location">
    <subcellularLocation>
        <location evidence="1">Cell membrane</location>
    </subcellularLocation>
    <subcellularLocation>
        <location evidence="2">Recycling endosome membrane</location>
        <topology evidence="2">Lipid-anchor</topology>
        <orientation evidence="2">Cytoplasmic side</orientation>
    </subcellularLocation>
</comment>
<evidence type="ECO:0000259" key="18">
    <source>
        <dbReference type="Pfam" id="PF21604"/>
    </source>
</evidence>
<dbReference type="GO" id="GO:0003925">
    <property type="term" value="F:G protein activity"/>
    <property type="evidence" value="ECO:0007669"/>
    <property type="project" value="UniProtKB-EC"/>
</dbReference>
<dbReference type="InterPro" id="IPR005225">
    <property type="entry name" value="Small_GTP-bd"/>
</dbReference>